<protein>
    <recommendedName>
        <fullName evidence="4">DUF1269 domain-containing protein</fullName>
    </recommendedName>
</protein>
<reference evidence="2 3" key="1">
    <citation type="submission" date="2012-09" db="EMBL/GenBank/DDBJ databases">
        <title>Genome Sequence of alkane-degrading Bacterium Alcanivorax venustensis ISO4.</title>
        <authorList>
            <person name="Lai Q."/>
            <person name="Shao Z."/>
        </authorList>
    </citation>
    <scope>NUCLEOTIDE SEQUENCE [LARGE SCALE GENOMIC DNA]</scope>
    <source>
        <strain evidence="2 3">ISO4</strain>
    </source>
</reference>
<accession>A0ABS0AE05</accession>
<sequence length="172" mass="18972">MKRFYYLTASIDSVQHISRDLDRAGIDAGRLHVLGRDPGPLEAAKVHGTTIWEDTEIMHTGFLGALIGAIAGIVLGFMLAGMDPWGWQLSVSVVPITTLFGLCFGAWLGGIFGISSRNHHLRPYWREVEKGQYLVMVDADDDAQAGRIVRVMNDSHGEAREVGREDSFSPFD</sequence>
<keyword evidence="1" id="KW-0472">Membrane</keyword>
<dbReference type="Proteomes" id="UP000644441">
    <property type="component" value="Unassembled WGS sequence"/>
</dbReference>
<evidence type="ECO:0000313" key="3">
    <source>
        <dbReference type="Proteomes" id="UP000644441"/>
    </source>
</evidence>
<name>A0ABS0AE05_9GAMM</name>
<comment type="caution">
    <text evidence="2">The sequence shown here is derived from an EMBL/GenBank/DDBJ whole genome shotgun (WGS) entry which is preliminary data.</text>
</comment>
<dbReference type="RefSeq" id="WP_142949662.1">
    <property type="nucleotide sequence ID" value="NZ_ARXR01000006.1"/>
</dbReference>
<dbReference type="EMBL" id="ARXR01000006">
    <property type="protein sequence ID" value="MBF5052382.1"/>
    <property type="molecule type" value="Genomic_DNA"/>
</dbReference>
<evidence type="ECO:0000256" key="1">
    <source>
        <dbReference type="SAM" id="Phobius"/>
    </source>
</evidence>
<keyword evidence="1" id="KW-0812">Transmembrane</keyword>
<proteinExistence type="predicted"/>
<feature type="transmembrane region" description="Helical" evidence="1">
    <location>
        <begin position="62"/>
        <end position="81"/>
    </location>
</feature>
<gene>
    <name evidence="2" type="ORF">ISO4_00984</name>
</gene>
<keyword evidence="3" id="KW-1185">Reference proteome</keyword>
<keyword evidence="1" id="KW-1133">Transmembrane helix</keyword>
<evidence type="ECO:0000313" key="2">
    <source>
        <dbReference type="EMBL" id="MBF5052382.1"/>
    </source>
</evidence>
<organism evidence="2 3">
    <name type="scientific">Alloalcanivorax venustensis ISO4</name>
    <dbReference type="NCBI Taxonomy" id="1177184"/>
    <lineage>
        <taxon>Bacteria</taxon>
        <taxon>Pseudomonadati</taxon>
        <taxon>Pseudomonadota</taxon>
        <taxon>Gammaproteobacteria</taxon>
        <taxon>Oceanospirillales</taxon>
        <taxon>Alcanivoracaceae</taxon>
        <taxon>Alloalcanivorax</taxon>
    </lineage>
</organism>
<feature type="transmembrane region" description="Helical" evidence="1">
    <location>
        <begin position="93"/>
        <end position="114"/>
    </location>
</feature>
<evidence type="ECO:0008006" key="4">
    <source>
        <dbReference type="Google" id="ProtNLM"/>
    </source>
</evidence>
<dbReference type="GeneID" id="99767256"/>